<gene>
    <name evidence="1" type="ORF">LCGC14_2710350</name>
</gene>
<proteinExistence type="predicted"/>
<sequence>ILKDEVEDSIHWFGVKWGVLNKELHTYVVQPIPYDFWGQYFEHTKDLVYTGAVPGADWVVTFYNTTGTFPYMGALSVDTIKSTLQTFVTENSSWPSSDIVSSFLSQDAYEDTSPVGTFRGMAKDYVTEEESYLSRGGFDTLTGYSFADILKYLTLFRVLVFFDSNDKLRFEHIKFFNDKLIDNAVDFSSYINDYDEEWSYINPEIPVLEKMKMSNEDDDTDEDFLEIDVIYSNIRNRPDAAVIEFQSGLKSNMKNLFPDNYADDLVLFSGLANHTYKWFDSTMTAFASAGNSFEITYASDQVCWSNDFYVDDEFHDFTLVVEIASITGSFAVVIYSRGSGGLSSAITINSTGTGGGTLTISPAGDFEDGYLRIIALSAGSAVGWITLIDATTPVNSITPTIDGTISGDPQTNGAMSIANIFAKWWQDDRIAR</sequence>
<comment type="caution">
    <text evidence="1">The sequence shown here is derived from an EMBL/GenBank/DDBJ whole genome shotgun (WGS) entry which is preliminary data.</text>
</comment>
<feature type="non-terminal residue" evidence="1">
    <location>
        <position position="1"/>
    </location>
</feature>
<dbReference type="EMBL" id="LAZR01048538">
    <property type="protein sequence ID" value="KKK91696.1"/>
    <property type="molecule type" value="Genomic_DNA"/>
</dbReference>
<organism evidence="1">
    <name type="scientific">marine sediment metagenome</name>
    <dbReference type="NCBI Taxonomy" id="412755"/>
    <lineage>
        <taxon>unclassified sequences</taxon>
        <taxon>metagenomes</taxon>
        <taxon>ecological metagenomes</taxon>
    </lineage>
</organism>
<evidence type="ECO:0000313" key="1">
    <source>
        <dbReference type="EMBL" id="KKK91696.1"/>
    </source>
</evidence>
<protein>
    <submittedName>
        <fullName evidence="1">Uncharacterized protein</fullName>
    </submittedName>
</protein>
<accession>A0A0F9C4T4</accession>
<feature type="non-terminal residue" evidence="1">
    <location>
        <position position="432"/>
    </location>
</feature>
<name>A0A0F9C4T4_9ZZZZ</name>
<dbReference type="AlphaFoldDB" id="A0A0F9C4T4"/>
<reference evidence="1" key="1">
    <citation type="journal article" date="2015" name="Nature">
        <title>Complex archaea that bridge the gap between prokaryotes and eukaryotes.</title>
        <authorList>
            <person name="Spang A."/>
            <person name="Saw J.H."/>
            <person name="Jorgensen S.L."/>
            <person name="Zaremba-Niedzwiedzka K."/>
            <person name="Martijn J."/>
            <person name="Lind A.E."/>
            <person name="van Eijk R."/>
            <person name="Schleper C."/>
            <person name="Guy L."/>
            <person name="Ettema T.J."/>
        </authorList>
    </citation>
    <scope>NUCLEOTIDE SEQUENCE</scope>
</reference>